<dbReference type="GO" id="GO:0004867">
    <property type="term" value="F:serine-type endopeptidase inhibitor activity"/>
    <property type="evidence" value="ECO:0007669"/>
    <property type="project" value="InterPro"/>
</dbReference>
<protein>
    <recommendedName>
        <fullName evidence="3">Ricin B lectin domain-containing protein</fullName>
    </recommendedName>
</protein>
<dbReference type="EMBL" id="SGPM01000031">
    <property type="protein sequence ID" value="THH32052.1"/>
    <property type="molecule type" value="Genomic_DNA"/>
</dbReference>
<evidence type="ECO:0008006" key="3">
    <source>
        <dbReference type="Google" id="ProtNLM"/>
    </source>
</evidence>
<keyword evidence="2" id="KW-1185">Reference proteome</keyword>
<comment type="caution">
    <text evidence="1">The sequence shown here is derived from an EMBL/GenBank/DDBJ whole genome shotgun (WGS) entry which is preliminary data.</text>
</comment>
<sequence>MSTSNTNKLEDGMYAIVNHQNDSLVFRHPIEDMSGLPKPVYVLPSSTQPIGLWQLQQKSEGKYVLKALNAPTGLWARGDSNKKVYAMLQGWEHKAVEWHITEVMTVQGRKGYIIETEDNGKQVGWTTAGERGPNGVQIGVRPLPTTFSIPPRYFPDDVFEIVRVEE</sequence>
<evidence type="ECO:0000313" key="2">
    <source>
        <dbReference type="Proteomes" id="UP000308730"/>
    </source>
</evidence>
<organism evidence="1 2">
    <name type="scientific">Antrodiella citrinella</name>
    <dbReference type="NCBI Taxonomy" id="2447956"/>
    <lineage>
        <taxon>Eukaryota</taxon>
        <taxon>Fungi</taxon>
        <taxon>Dikarya</taxon>
        <taxon>Basidiomycota</taxon>
        <taxon>Agaricomycotina</taxon>
        <taxon>Agaricomycetes</taxon>
        <taxon>Polyporales</taxon>
        <taxon>Steccherinaceae</taxon>
        <taxon>Antrodiella</taxon>
    </lineage>
</organism>
<accession>A0A4S4MZS6</accession>
<reference evidence="1" key="1">
    <citation type="submission" date="2019-02" db="EMBL/GenBank/DDBJ databases">
        <title>Genome sequencing of the rare red list fungi Antrodiella citrinella (Flaviporus citrinellus).</title>
        <authorList>
            <person name="Buettner E."/>
            <person name="Kellner H."/>
        </authorList>
    </citation>
    <scope>NUCLEOTIDE SEQUENCE [LARGE SCALE GENOMIC DNA]</scope>
    <source>
        <strain evidence="1">DSM 108506</strain>
    </source>
</reference>
<dbReference type="CDD" id="cd23428">
    <property type="entry name" value="beta-trefoil_Ricin_SPI"/>
    <property type="match status" value="1"/>
</dbReference>
<gene>
    <name evidence="1" type="ORF">EUX98_g2130</name>
</gene>
<dbReference type="Pfam" id="PF16850">
    <property type="entry name" value="Inhibitor_I66"/>
    <property type="match status" value="1"/>
</dbReference>
<dbReference type="AlphaFoldDB" id="A0A4S4MZS6"/>
<dbReference type="OrthoDB" id="2794653at2759"/>
<dbReference type="Gene3D" id="2.80.10.50">
    <property type="match status" value="1"/>
</dbReference>
<evidence type="ECO:0000313" key="1">
    <source>
        <dbReference type="EMBL" id="THH32052.1"/>
    </source>
</evidence>
<name>A0A4S4MZS6_9APHY</name>
<dbReference type="InterPro" id="IPR031755">
    <property type="entry name" value="Inhibitor_I66"/>
</dbReference>
<dbReference type="Proteomes" id="UP000308730">
    <property type="component" value="Unassembled WGS sequence"/>
</dbReference>
<proteinExistence type="predicted"/>